<accession>A0A9X2V1X1</accession>
<sequence>MTSVPYPDNIAYTAHAVQQMDQRGIAKNVVEKALANGEVIEEYGTDEEARYLVHWNEEIQQYTRHIHVVAADQAHGRTVVITAYDPRSQADRWSNDFKTRVD</sequence>
<gene>
    <name evidence="1" type="ORF">GGP45_000047</name>
</gene>
<organism evidence="1 2">
    <name type="scientific">Salinibacter ruber</name>
    <dbReference type="NCBI Taxonomy" id="146919"/>
    <lineage>
        <taxon>Bacteria</taxon>
        <taxon>Pseudomonadati</taxon>
        <taxon>Rhodothermota</taxon>
        <taxon>Rhodothermia</taxon>
        <taxon>Rhodothermales</taxon>
        <taxon>Salinibacteraceae</taxon>
        <taxon>Salinibacter</taxon>
    </lineage>
</organism>
<dbReference type="Pfam" id="PF14076">
    <property type="entry name" value="DUF4258"/>
    <property type="match status" value="1"/>
</dbReference>
<dbReference type="Proteomes" id="UP001155144">
    <property type="component" value="Unassembled WGS sequence"/>
</dbReference>
<comment type="caution">
    <text evidence="1">The sequence shown here is derived from an EMBL/GenBank/DDBJ whole genome shotgun (WGS) entry which is preliminary data.</text>
</comment>
<name>A0A9X2V1X1_9BACT</name>
<dbReference type="InterPro" id="IPR025354">
    <property type="entry name" value="DUF4258"/>
</dbReference>
<evidence type="ECO:0000313" key="1">
    <source>
        <dbReference type="EMBL" id="MCS4119729.1"/>
    </source>
</evidence>
<reference evidence="1" key="1">
    <citation type="submission" date="2022-08" db="EMBL/GenBank/DDBJ databases">
        <title>Genomic Encyclopedia of Type Strains, Phase V (KMG-V): Genome sequencing to study the core and pangenomes of soil and plant-associated prokaryotes.</title>
        <authorList>
            <person name="Whitman W."/>
        </authorList>
    </citation>
    <scope>NUCLEOTIDE SEQUENCE</scope>
    <source>
        <strain evidence="1">SP3026</strain>
    </source>
</reference>
<dbReference type="EMBL" id="JANUBL010000001">
    <property type="protein sequence ID" value="MCS4119729.1"/>
    <property type="molecule type" value="Genomic_DNA"/>
</dbReference>
<proteinExistence type="predicted"/>
<dbReference type="AlphaFoldDB" id="A0A9X2V1X1"/>
<evidence type="ECO:0000313" key="2">
    <source>
        <dbReference type="Proteomes" id="UP001155144"/>
    </source>
</evidence>
<protein>
    <submittedName>
        <fullName evidence="1">Thiaminase</fullName>
    </submittedName>
</protein>